<organism evidence="1 2">
    <name type="scientific">Brachionus plicatilis</name>
    <name type="common">Marine rotifer</name>
    <name type="synonym">Brachionus muelleri</name>
    <dbReference type="NCBI Taxonomy" id="10195"/>
    <lineage>
        <taxon>Eukaryota</taxon>
        <taxon>Metazoa</taxon>
        <taxon>Spiralia</taxon>
        <taxon>Gnathifera</taxon>
        <taxon>Rotifera</taxon>
        <taxon>Eurotatoria</taxon>
        <taxon>Monogononta</taxon>
        <taxon>Pseudotrocha</taxon>
        <taxon>Ploima</taxon>
        <taxon>Brachionidae</taxon>
        <taxon>Brachionus</taxon>
    </lineage>
</organism>
<name>A0A3M7SYN5_BRAPC</name>
<accession>A0A3M7SYN5</accession>
<dbReference type="EMBL" id="REGN01000597">
    <property type="protein sequence ID" value="RNA40769.1"/>
    <property type="molecule type" value="Genomic_DNA"/>
</dbReference>
<proteinExistence type="predicted"/>
<sequence>MSLACTLQGVTTSLILKHGSALERLMKLSLARLMSSRQVGGLKTEKKNMFNLLQILVRSVTVWSSWSVRAAIVSFEAKRRFIFISYSIMFIFTVNLTSRHNAAWFLANWSSSRLMRLRMKRRRLRRTSDDIC</sequence>
<gene>
    <name evidence="1" type="ORF">BpHYR1_007773</name>
</gene>
<comment type="caution">
    <text evidence="1">The sequence shown here is derived from an EMBL/GenBank/DDBJ whole genome shotgun (WGS) entry which is preliminary data.</text>
</comment>
<dbReference type="Proteomes" id="UP000276133">
    <property type="component" value="Unassembled WGS sequence"/>
</dbReference>
<keyword evidence="2" id="KW-1185">Reference proteome</keyword>
<protein>
    <submittedName>
        <fullName evidence="1">Uncharacterized protein</fullName>
    </submittedName>
</protein>
<dbReference type="AlphaFoldDB" id="A0A3M7SYN5"/>
<evidence type="ECO:0000313" key="2">
    <source>
        <dbReference type="Proteomes" id="UP000276133"/>
    </source>
</evidence>
<evidence type="ECO:0000313" key="1">
    <source>
        <dbReference type="EMBL" id="RNA40769.1"/>
    </source>
</evidence>
<reference evidence="1 2" key="1">
    <citation type="journal article" date="2018" name="Sci. Rep.">
        <title>Genomic signatures of local adaptation to the degree of environmental predictability in rotifers.</title>
        <authorList>
            <person name="Franch-Gras L."/>
            <person name="Hahn C."/>
            <person name="Garcia-Roger E.M."/>
            <person name="Carmona M.J."/>
            <person name="Serra M."/>
            <person name="Gomez A."/>
        </authorList>
    </citation>
    <scope>NUCLEOTIDE SEQUENCE [LARGE SCALE GENOMIC DNA]</scope>
    <source>
        <strain evidence="1">HYR1</strain>
    </source>
</reference>